<proteinExistence type="predicted"/>
<evidence type="ECO:0000313" key="1">
    <source>
        <dbReference type="EMBL" id="OYQ44420.1"/>
    </source>
</evidence>
<keyword evidence="2" id="KW-1185">Reference proteome</keyword>
<comment type="caution">
    <text evidence="1">The sequence shown here is derived from an EMBL/GenBank/DDBJ whole genome shotgun (WGS) entry which is preliminary data.</text>
</comment>
<evidence type="ECO:0000313" key="2">
    <source>
        <dbReference type="Proteomes" id="UP000216035"/>
    </source>
</evidence>
<name>A0A255ZUH8_9FLAO</name>
<protein>
    <submittedName>
        <fullName evidence="1">Uncharacterized protein</fullName>
    </submittedName>
</protein>
<dbReference type="Proteomes" id="UP000216035">
    <property type="component" value="Unassembled WGS sequence"/>
</dbReference>
<reference evidence="1 2" key="1">
    <citation type="submission" date="2017-07" db="EMBL/GenBank/DDBJ databases">
        <title>Flavobacterium cyanobacteriorum sp. nov., isolated from cyanobacterial aggregates in a eutrophic lake.</title>
        <authorList>
            <person name="Cai H."/>
        </authorList>
    </citation>
    <scope>NUCLEOTIDE SEQUENCE [LARGE SCALE GENOMIC DNA]</scope>
    <source>
        <strain evidence="1 2">TH167</strain>
    </source>
</reference>
<gene>
    <name evidence="1" type="ORF">CHX27_07395</name>
</gene>
<sequence>MWRNSLRYFRHIRAAASPPDALSRSRELRTSSGFAKSQFNASLESGLRKAAALLADMIWRA</sequence>
<dbReference type="AlphaFoldDB" id="A0A255ZUH8"/>
<organism evidence="1 2">
    <name type="scientific">Flavobacterium aurantiibacter</name>
    <dbReference type="NCBI Taxonomy" id="2023067"/>
    <lineage>
        <taxon>Bacteria</taxon>
        <taxon>Pseudomonadati</taxon>
        <taxon>Bacteroidota</taxon>
        <taxon>Flavobacteriia</taxon>
        <taxon>Flavobacteriales</taxon>
        <taxon>Flavobacteriaceae</taxon>
        <taxon>Flavobacterium</taxon>
    </lineage>
</organism>
<dbReference type="EMBL" id="NOXX01000190">
    <property type="protein sequence ID" value="OYQ44420.1"/>
    <property type="molecule type" value="Genomic_DNA"/>
</dbReference>
<accession>A0A255ZUH8</accession>